<dbReference type="Pfam" id="PF12840">
    <property type="entry name" value="HTH_20"/>
    <property type="match status" value="1"/>
</dbReference>
<accession>A0A229SN15</accession>
<protein>
    <submittedName>
        <fullName evidence="2">Transcriptional regulator</fullName>
    </submittedName>
</protein>
<name>A0A229SN15_9PSEU</name>
<dbReference type="CDD" id="cd00090">
    <property type="entry name" value="HTH_ARSR"/>
    <property type="match status" value="1"/>
</dbReference>
<sequence length="219" mass="23647">MMHEPQAGALAAVAALDEPTRRRLYEYVVRRPEPVSRDDVAAALGVPRATVAFHLDRLVDERLLAVGHERRTGRSGPGAGRPAKLYRRSDRQVSVSLPERQYELAGQLLASAVEEADETGGSPREILGRRARERGAELAAGAPDIVGTLEEHGFEPRAEGGAVLLGNCPFHQLARTHTRLVCEMNLGLVEGMLAGTGERGLRARLDPHPGFCCVRLAPG</sequence>
<gene>
    <name evidence="2" type="ORF">CF165_44235</name>
</gene>
<evidence type="ECO:0000313" key="3">
    <source>
        <dbReference type="Proteomes" id="UP000215199"/>
    </source>
</evidence>
<dbReference type="AlphaFoldDB" id="A0A229SN15"/>
<dbReference type="SUPFAM" id="SSF46785">
    <property type="entry name" value="Winged helix' DNA-binding domain"/>
    <property type="match status" value="1"/>
</dbReference>
<evidence type="ECO:0000256" key="1">
    <source>
        <dbReference type="SAM" id="MobiDB-lite"/>
    </source>
</evidence>
<dbReference type="InterPro" id="IPR011991">
    <property type="entry name" value="ArsR-like_HTH"/>
</dbReference>
<organism evidence="2 3">
    <name type="scientific">Amycolatopsis vastitatis</name>
    <dbReference type="NCBI Taxonomy" id="1905142"/>
    <lineage>
        <taxon>Bacteria</taxon>
        <taxon>Bacillati</taxon>
        <taxon>Actinomycetota</taxon>
        <taxon>Actinomycetes</taxon>
        <taxon>Pseudonocardiales</taxon>
        <taxon>Pseudonocardiaceae</taxon>
        <taxon>Amycolatopsis</taxon>
    </lineage>
</organism>
<dbReference type="InterPro" id="IPR036390">
    <property type="entry name" value="WH_DNA-bd_sf"/>
</dbReference>
<dbReference type="EMBL" id="NMUL01000066">
    <property type="protein sequence ID" value="OXM60071.1"/>
    <property type="molecule type" value="Genomic_DNA"/>
</dbReference>
<dbReference type="Proteomes" id="UP000215199">
    <property type="component" value="Unassembled WGS sequence"/>
</dbReference>
<comment type="caution">
    <text evidence="2">The sequence shown here is derived from an EMBL/GenBank/DDBJ whole genome shotgun (WGS) entry which is preliminary data.</text>
</comment>
<evidence type="ECO:0000313" key="2">
    <source>
        <dbReference type="EMBL" id="OXM60071.1"/>
    </source>
</evidence>
<proteinExistence type="predicted"/>
<reference evidence="3" key="1">
    <citation type="submission" date="2017-07" db="EMBL/GenBank/DDBJ databases">
        <title>Comparative genome mining reveals phylogenetic distribution patterns of secondary metabolites in Amycolatopsis.</title>
        <authorList>
            <person name="Adamek M."/>
            <person name="Alanjary M."/>
            <person name="Sales-Ortells H."/>
            <person name="Goodfellow M."/>
            <person name="Bull A.T."/>
            <person name="Kalinowski J."/>
            <person name="Ziemert N."/>
        </authorList>
    </citation>
    <scope>NUCLEOTIDE SEQUENCE [LARGE SCALE GENOMIC DNA]</scope>
    <source>
        <strain evidence="3">H5</strain>
    </source>
</reference>
<feature type="region of interest" description="Disordered" evidence="1">
    <location>
        <begin position="69"/>
        <end position="90"/>
    </location>
</feature>
<dbReference type="OrthoDB" id="3399802at2"/>
<keyword evidence="3" id="KW-1185">Reference proteome</keyword>
<dbReference type="InterPro" id="IPR036388">
    <property type="entry name" value="WH-like_DNA-bd_sf"/>
</dbReference>
<dbReference type="Gene3D" id="1.10.10.10">
    <property type="entry name" value="Winged helix-like DNA-binding domain superfamily/Winged helix DNA-binding domain"/>
    <property type="match status" value="1"/>
</dbReference>